<proteinExistence type="predicted"/>
<evidence type="ECO:0000256" key="1">
    <source>
        <dbReference type="ARBA" id="ARBA00022536"/>
    </source>
</evidence>
<dbReference type="SUPFAM" id="SSF57196">
    <property type="entry name" value="EGF/Laminin"/>
    <property type="match status" value="3"/>
</dbReference>
<dbReference type="EMBL" id="CAJPVJ010000171">
    <property type="protein sequence ID" value="CAG2161586.1"/>
    <property type="molecule type" value="Genomic_DNA"/>
</dbReference>
<evidence type="ECO:0000259" key="7">
    <source>
        <dbReference type="PROSITE" id="PS50026"/>
    </source>
</evidence>
<feature type="domain" description="EGF-like" evidence="7">
    <location>
        <begin position="31"/>
        <end position="67"/>
    </location>
</feature>
<evidence type="ECO:0000256" key="6">
    <source>
        <dbReference type="PROSITE-ProRule" id="PRU00076"/>
    </source>
</evidence>
<dbReference type="PANTHER" id="PTHR12916:SF4">
    <property type="entry name" value="UNINFLATABLE, ISOFORM C"/>
    <property type="match status" value="1"/>
</dbReference>
<dbReference type="InterPro" id="IPR018097">
    <property type="entry name" value="EGF_Ca-bd_CS"/>
</dbReference>
<feature type="domain" description="EGF-like" evidence="7">
    <location>
        <begin position="117"/>
        <end position="153"/>
    </location>
</feature>
<evidence type="ECO:0000256" key="2">
    <source>
        <dbReference type="ARBA" id="ARBA00022729"/>
    </source>
</evidence>
<dbReference type="SMART" id="SM00181">
    <property type="entry name" value="EGF"/>
    <property type="match status" value="3"/>
</dbReference>
<dbReference type="PROSITE" id="PS00010">
    <property type="entry name" value="ASX_HYDROXYL"/>
    <property type="match status" value="1"/>
</dbReference>
<feature type="disulfide bond" evidence="6">
    <location>
        <begin position="105"/>
        <end position="114"/>
    </location>
</feature>
<keyword evidence="2" id="KW-0732">Signal</keyword>
<keyword evidence="4 6" id="KW-1015">Disulfide bond</keyword>
<gene>
    <name evidence="8" type="ORF">ONB1V03_LOCUS1190</name>
</gene>
<dbReference type="InterPro" id="IPR001881">
    <property type="entry name" value="EGF-like_Ca-bd_dom"/>
</dbReference>
<feature type="domain" description="EGF-like" evidence="7">
    <location>
        <begin position="69"/>
        <end position="115"/>
    </location>
</feature>
<keyword evidence="3" id="KW-0677">Repeat</keyword>
<evidence type="ECO:0000256" key="4">
    <source>
        <dbReference type="ARBA" id="ARBA00023157"/>
    </source>
</evidence>
<dbReference type="PROSITE" id="PS01187">
    <property type="entry name" value="EGF_CA"/>
    <property type="match status" value="1"/>
</dbReference>
<accession>A0A7R9QA96</accession>
<dbReference type="FunFam" id="2.10.25.10:FF:000143">
    <property type="entry name" value="Protein crumbs 1"/>
    <property type="match status" value="1"/>
</dbReference>
<reference evidence="8" key="1">
    <citation type="submission" date="2020-11" db="EMBL/GenBank/DDBJ databases">
        <authorList>
            <person name="Tran Van P."/>
        </authorList>
    </citation>
    <scope>NUCLEOTIDE SEQUENCE</scope>
</reference>
<dbReference type="PROSITE" id="PS01186">
    <property type="entry name" value="EGF_2"/>
    <property type="match status" value="2"/>
</dbReference>
<name>A0A7R9QA96_9ACAR</name>
<dbReference type="PRINTS" id="PR00010">
    <property type="entry name" value="EGFBLOOD"/>
</dbReference>
<dbReference type="PANTHER" id="PTHR12916">
    <property type="entry name" value="CYTOCHROME C OXIDASE POLYPEPTIDE VIC-2"/>
    <property type="match status" value="1"/>
</dbReference>
<dbReference type="Proteomes" id="UP000728032">
    <property type="component" value="Unassembled WGS sequence"/>
</dbReference>
<sequence>MYKTQHAFCKNSEDNADVQCICNPGKYCESEVNECISNPCLNRGICVDKVNDYECKCPKGYIGKRCETDVNVCTINNSSQFFETTLCYNGGTCVDGPGDIYFCACNPGYSGQRCEYKVRECDSNPCLHGARCEERESDYYCTCSLGSTPLMSLTPVPTITATAISSYYIPEPSPRYEPNITVLPNVTQDLKD</sequence>
<evidence type="ECO:0000256" key="5">
    <source>
        <dbReference type="ARBA" id="ARBA00023180"/>
    </source>
</evidence>
<keyword evidence="5" id="KW-0325">Glycoprotein</keyword>
<keyword evidence="1 6" id="KW-0245">EGF-like domain</keyword>
<protein>
    <recommendedName>
        <fullName evidence="7">EGF-like domain-containing protein</fullName>
    </recommendedName>
</protein>
<dbReference type="InterPro" id="IPR000742">
    <property type="entry name" value="EGF"/>
</dbReference>
<keyword evidence="9" id="KW-1185">Reference proteome</keyword>
<dbReference type="Pfam" id="PF00008">
    <property type="entry name" value="EGF"/>
    <property type="match status" value="3"/>
</dbReference>
<organism evidence="8">
    <name type="scientific">Oppiella nova</name>
    <dbReference type="NCBI Taxonomy" id="334625"/>
    <lineage>
        <taxon>Eukaryota</taxon>
        <taxon>Metazoa</taxon>
        <taxon>Ecdysozoa</taxon>
        <taxon>Arthropoda</taxon>
        <taxon>Chelicerata</taxon>
        <taxon>Arachnida</taxon>
        <taxon>Acari</taxon>
        <taxon>Acariformes</taxon>
        <taxon>Sarcoptiformes</taxon>
        <taxon>Oribatida</taxon>
        <taxon>Brachypylina</taxon>
        <taxon>Oppioidea</taxon>
        <taxon>Oppiidae</taxon>
        <taxon>Oppiella</taxon>
    </lineage>
</organism>
<dbReference type="PROSITE" id="PS00022">
    <property type="entry name" value="EGF_1"/>
    <property type="match status" value="2"/>
</dbReference>
<dbReference type="SMART" id="SM00179">
    <property type="entry name" value="EGF_CA"/>
    <property type="match status" value="3"/>
</dbReference>
<evidence type="ECO:0000313" key="8">
    <source>
        <dbReference type="EMBL" id="CAD7638065.1"/>
    </source>
</evidence>
<evidence type="ECO:0000256" key="3">
    <source>
        <dbReference type="ARBA" id="ARBA00022737"/>
    </source>
</evidence>
<evidence type="ECO:0000313" key="9">
    <source>
        <dbReference type="Proteomes" id="UP000728032"/>
    </source>
</evidence>
<dbReference type="AlphaFoldDB" id="A0A7R9QA96"/>
<dbReference type="CDD" id="cd00054">
    <property type="entry name" value="EGF_CA"/>
    <property type="match status" value="2"/>
</dbReference>
<dbReference type="OrthoDB" id="283575at2759"/>
<dbReference type="EMBL" id="OC914996">
    <property type="protein sequence ID" value="CAD7638065.1"/>
    <property type="molecule type" value="Genomic_DNA"/>
</dbReference>
<dbReference type="Gene3D" id="2.10.25.10">
    <property type="entry name" value="Laminin"/>
    <property type="match status" value="3"/>
</dbReference>
<feature type="disulfide bond" evidence="6">
    <location>
        <begin position="57"/>
        <end position="66"/>
    </location>
</feature>
<dbReference type="PROSITE" id="PS50026">
    <property type="entry name" value="EGF_3"/>
    <property type="match status" value="3"/>
</dbReference>
<comment type="caution">
    <text evidence="6">Lacks conserved residue(s) required for the propagation of feature annotation.</text>
</comment>
<dbReference type="InterPro" id="IPR000152">
    <property type="entry name" value="EGF-type_Asp/Asn_hydroxyl_site"/>
</dbReference>
<dbReference type="GO" id="GO:0005509">
    <property type="term" value="F:calcium ion binding"/>
    <property type="evidence" value="ECO:0007669"/>
    <property type="project" value="InterPro"/>
</dbReference>